<evidence type="ECO:0000313" key="10">
    <source>
        <dbReference type="Proteomes" id="UP000541352"/>
    </source>
</evidence>
<evidence type="ECO:0000259" key="8">
    <source>
        <dbReference type="Pfam" id="PF12704"/>
    </source>
</evidence>
<name>A0A7W5ZMW6_9BACT</name>
<keyword evidence="3 6" id="KW-0812">Transmembrane</keyword>
<dbReference type="InterPro" id="IPR025857">
    <property type="entry name" value="MacB_PCD"/>
</dbReference>
<dbReference type="Pfam" id="PF02687">
    <property type="entry name" value="FtsX"/>
    <property type="match status" value="2"/>
</dbReference>
<dbReference type="Proteomes" id="UP000541352">
    <property type="component" value="Unassembled WGS sequence"/>
</dbReference>
<dbReference type="PANTHER" id="PTHR30572">
    <property type="entry name" value="MEMBRANE COMPONENT OF TRANSPORTER-RELATED"/>
    <property type="match status" value="1"/>
</dbReference>
<feature type="transmembrane region" description="Helical" evidence="6">
    <location>
        <begin position="373"/>
        <end position="400"/>
    </location>
</feature>
<accession>A0A7W5ZMW6</accession>
<evidence type="ECO:0000256" key="2">
    <source>
        <dbReference type="ARBA" id="ARBA00022475"/>
    </source>
</evidence>
<feature type="transmembrane region" description="Helical" evidence="6">
    <location>
        <begin position="421"/>
        <end position="440"/>
    </location>
</feature>
<gene>
    <name evidence="9" type="ORF">FHS57_004308</name>
</gene>
<evidence type="ECO:0000259" key="7">
    <source>
        <dbReference type="Pfam" id="PF02687"/>
    </source>
</evidence>
<dbReference type="InterPro" id="IPR003838">
    <property type="entry name" value="ABC3_permease_C"/>
</dbReference>
<feature type="domain" description="MacB-like periplasmic core" evidence="8">
    <location>
        <begin position="17"/>
        <end position="240"/>
    </location>
</feature>
<feature type="transmembrane region" description="Helical" evidence="6">
    <location>
        <begin position="767"/>
        <end position="787"/>
    </location>
</feature>
<feature type="transmembrane region" description="Helical" evidence="6">
    <location>
        <begin position="330"/>
        <end position="353"/>
    </location>
</feature>
<dbReference type="PANTHER" id="PTHR30572:SF18">
    <property type="entry name" value="ABC-TYPE MACROLIDE FAMILY EXPORT SYSTEM PERMEASE COMPONENT 2"/>
    <property type="match status" value="1"/>
</dbReference>
<proteinExistence type="predicted"/>
<evidence type="ECO:0000256" key="3">
    <source>
        <dbReference type="ARBA" id="ARBA00022692"/>
    </source>
</evidence>
<reference evidence="9 10" key="1">
    <citation type="submission" date="2020-08" db="EMBL/GenBank/DDBJ databases">
        <title>Genomic Encyclopedia of Type Strains, Phase IV (KMG-IV): sequencing the most valuable type-strain genomes for metagenomic binning, comparative biology and taxonomic classification.</title>
        <authorList>
            <person name="Goeker M."/>
        </authorList>
    </citation>
    <scope>NUCLEOTIDE SEQUENCE [LARGE SCALE GENOMIC DNA]</scope>
    <source>
        <strain evidence="9 10">DSM 17976</strain>
    </source>
</reference>
<feature type="transmembrane region" description="Helical" evidence="6">
    <location>
        <begin position="15"/>
        <end position="38"/>
    </location>
</feature>
<feature type="transmembrane region" description="Helical" evidence="6">
    <location>
        <begin position="282"/>
        <end position="301"/>
    </location>
</feature>
<keyword evidence="5 6" id="KW-0472">Membrane</keyword>
<feature type="domain" description="ABC3 transporter permease C-terminal" evidence="7">
    <location>
        <begin position="686"/>
        <end position="799"/>
    </location>
</feature>
<sequence>MLLHYIKILLRKQPIFTAINFVGLVLGMAASLLLFRYVRYEQTYDLQSPHAGSIWRVYNQTLNGKTVVNQDANTHSAVGPTLKATVPSVIDYARLYCGNTPEATVVVGNQPFDIRRYYATDQGFLRMFPQKIVEGNAQNCLTAPHTVILTSTTAKRLFGNEHAVGKGLRLKDGRLAGTYTVTAVVADPPKNTHLKFDMLVSYASRYARGHEDNFESYWDYNYFQLAPNASTDGVTRKLAEINQTFLKKEGIQLVIQPFKDIHLHSNLTYELEPNGSARTVQFLGIIALVILVIAFVNYINLTTALANERGKEVGVRKVLGASRGTLTQQFLWESFVISSIAFGAAVVGVQLSLDWFGGIVGRDLSVSNTIDGVYWGVSIGFIVLIWFVAGLYPALQLSGFRPVEVLRGRFVAGNTETLRKSLVVVQFACSAGLIFGVLVIEKQLHFLNNHELGVQLDQLVSVKVPASEDTRDSTIFRKLALFKSECAKIAGIEGASSSNIVPGLGINTIAGSNRPLHWVKQPDFAKITSYFVETDQDFFALFGVQLLAGKHQFFPDRVARFNTITINETMRKALGFPSPEAAIGQQIAYENSENNASMTVGAVVEDFHIESLKSAPKPTFYYCFAPQELGYLTLKMNARQLEASLGSMQFAWKKIYPEEPFRYWFLDENFAQQYQNERQFNRVFGIFAVFAIAISCLGILGLTAYNVQRRRKEIGIRKVLGASVLSITVMLSTNFLKLIAFAVLLATPVAYYLMRQWLQEFAYQTEISWWVVTATAVGVLAVALLTVSVQSVKAALMNPVKSLKSE</sequence>
<evidence type="ECO:0000256" key="4">
    <source>
        <dbReference type="ARBA" id="ARBA00022989"/>
    </source>
</evidence>
<feature type="transmembrane region" description="Helical" evidence="6">
    <location>
        <begin position="719"/>
        <end position="747"/>
    </location>
</feature>
<evidence type="ECO:0000256" key="5">
    <source>
        <dbReference type="ARBA" id="ARBA00023136"/>
    </source>
</evidence>
<dbReference type="EMBL" id="JACIBY010000010">
    <property type="protein sequence ID" value="MBB3840288.1"/>
    <property type="molecule type" value="Genomic_DNA"/>
</dbReference>
<evidence type="ECO:0000313" key="9">
    <source>
        <dbReference type="EMBL" id="MBB3840288.1"/>
    </source>
</evidence>
<keyword evidence="10" id="KW-1185">Reference proteome</keyword>
<comment type="subcellular location">
    <subcellularLocation>
        <location evidence="1">Cell membrane</location>
        <topology evidence="1">Multi-pass membrane protein</topology>
    </subcellularLocation>
</comment>
<dbReference type="RefSeq" id="WP_183977176.1">
    <property type="nucleotide sequence ID" value="NZ_JACIBY010000010.1"/>
</dbReference>
<dbReference type="GO" id="GO:0005886">
    <property type="term" value="C:plasma membrane"/>
    <property type="evidence" value="ECO:0007669"/>
    <property type="project" value="UniProtKB-SubCell"/>
</dbReference>
<feature type="transmembrane region" description="Helical" evidence="6">
    <location>
        <begin position="683"/>
        <end position="707"/>
    </location>
</feature>
<comment type="caution">
    <text evidence="9">The sequence shown here is derived from an EMBL/GenBank/DDBJ whole genome shotgun (WGS) entry which is preliminary data.</text>
</comment>
<dbReference type="GO" id="GO:0022857">
    <property type="term" value="F:transmembrane transporter activity"/>
    <property type="evidence" value="ECO:0007669"/>
    <property type="project" value="TreeGrafter"/>
</dbReference>
<evidence type="ECO:0000256" key="1">
    <source>
        <dbReference type="ARBA" id="ARBA00004651"/>
    </source>
</evidence>
<keyword evidence="2" id="KW-1003">Cell membrane</keyword>
<keyword evidence="4 6" id="KW-1133">Transmembrane helix</keyword>
<organism evidence="9 10">
    <name type="scientific">Runella defluvii</name>
    <dbReference type="NCBI Taxonomy" id="370973"/>
    <lineage>
        <taxon>Bacteria</taxon>
        <taxon>Pseudomonadati</taxon>
        <taxon>Bacteroidota</taxon>
        <taxon>Cytophagia</taxon>
        <taxon>Cytophagales</taxon>
        <taxon>Spirosomataceae</taxon>
        <taxon>Runella</taxon>
    </lineage>
</organism>
<dbReference type="AlphaFoldDB" id="A0A7W5ZMW6"/>
<dbReference type="Pfam" id="PF12704">
    <property type="entry name" value="MacB_PCD"/>
    <property type="match status" value="1"/>
</dbReference>
<dbReference type="InterPro" id="IPR050250">
    <property type="entry name" value="Macrolide_Exporter_MacB"/>
</dbReference>
<protein>
    <submittedName>
        <fullName evidence="9">Putative ABC transport system permease protein</fullName>
    </submittedName>
</protein>
<evidence type="ECO:0000256" key="6">
    <source>
        <dbReference type="SAM" id="Phobius"/>
    </source>
</evidence>
<feature type="domain" description="ABC3 transporter permease C-terminal" evidence="7">
    <location>
        <begin position="285"/>
        <end position="399"/>
    </location>
</feature>